<dbReference type="Gene3D" id="3.40.50.2300">
    <property type="match status" value="2"/>
</dbReference>
<comment type="similarity">
    <text evidence="2">Belongs to the bacterial solute-binding protein 2 family.</text>
</comment>
<feature type="signal peptide" evidence="4">
    <location>
        <begin position="1"/>
        <end position="22"/>
    </location>
</feature>
<gene>
    <name evidence="6" type="ORF">P409_02215</name>
</gene>
<evidence type="ECO:0000256" key="2">
    <source>
        <dbReference type="ARBA" id="ARBA00007639"/>
    </source>
</evidence>
<name>A0A0A0DCI0_9PROT</name>
<keyword evidence="3 4" id="KW-0732">Signal</keyword>
<evidence type="ECO:0000256" key="4">
    <source>
        <dbReference type="SAM" id="SignalP"/>
    </source>
</evidence>
<comment type="subcellular location">
    <subcellularLocation>
        <location evidence="1">Cell envelope</location>
    </subcellularLocation>
</comment>
<protein>
    <submittedName>
        <fullName evidence="6">ABC transporter substrate-binding protein</fullName>
    </submittedName>
</protein>
<dbReference type="EMBL" id="JANX01000010">
    <property type="protein sequence ID" value="KGM35819.1"/>
    <property type="molecule type" value="Genomic_DNA"/>
</dbReference>
<evidence type="ECO:0000313" key="6">
    <source>
        <dbReference type="EMBL" id="KGM35819.1"/>
    </source>
</evidence>
<evidence type="ECO:0000259" key="5">
    <source>
        <dbReference type="Pfam" id="PF13407"/>
    </source>
</evidence>
<dbReference type="RefSeq" id="WP_034831351.1">
    <property type="nucleotide sequence ID" value="NZ_JANX01000010.1"/>
</dbReference>
<dbReference type="Pfam" id="PF13407">
    <property type="entry name" value="Peripla_BP_4"/>
    <property type="match status" value="1"/>
</dbReference>
<dbReference type="GO" id="GO:0030246">
    <property type="term" value="F:carbohydrate binding"/>
    <property type="evidence" value="ECO:0007669"/>
    <property type="project" value="UniProtKB-ARBA"/>
</dbReference>
<accession>A0A0A0DCI0</accession>
<proteinExistence type="inferred from homology"/>
<dbReference type="Proteomes" id="UP000029995">
    <property type="component" value="Unassembled WGS sequence"/>
</dbReference>
<evidence type="ECO:0000313" key="7">
    <source>
        <dbReference type="Proteomes" id="UP000029995"/>
    </source>
</evidence>
<dbReference type="AlphaFoldDB" id="A0A0A0DCI0"/>
<dbReference type="InterPro" id="IPR025997">
    <property type="entry name" value="SBP_2_dom"/>
</dbReference>
<evidence type="ECO:0000256" key="3">
    <source>
        <dbReference type="ARBA" id="ARBA00022729"/>
    </source>
</evidence>
<dbReference type="PANTHER" id="PTHR46847:SF1">
    <property type="entry name" value="D-ALLOSE-BINDING PERIPLASMIC PROTEIN-RELATED"/>
    <property type="match status" value="1"/>
</dbReference>
<comment type="caution">
    <text evidence="6">The sequence shown here is derived from an EMBL/GenBank/DDBJ whole genome shotgun (WGS) entry which is preliminary data.</text>
</comment>
<organism evidence="6 7">
    <name type="scientific">Inquilinus limosus MP06</name>
    <dbReference type="NCBI Taxonomy" id="1398085"/>
    <lineage>
        <taxon>Bacteria</taxon>
        <taxon>Pseudomonadati</taxon>
        <taxon>Pseudomonadota</taxon>
        <taxon>Alphaproteobacteria</taxon>
        <taxon>Rhodospirillales</taxon>
        <taxon>Rhodospirillaceae</taxon>
        <taxon>Inquilinus</taxon>
    </lineage>
</organism>
<evidence type="ECO:0000256" key="1">
    <source>
        <dbReference type="ARBA" id="ARBA00004196"/>
    </source>
</evidence>
<sequence>MLKTALAASLATTALLIGGAQAADCMIGISMKTLNAPYFAAQEAAAKDQAAKAGCQVATADAQNDMGKQIGDVEDMVSKGVNLLIINAADPQGLVPAINAAAAAGVKVIAIDSTVDPKAKYITLIQSSNDQNGFQVGQWLAQSSQGKALKIALISGEKGNVVGQERRLGVFRGLVEGQLVNDGKVSFSVVGQGWGGWTHEGGLKAMEDLLVAHPDINVVLGENDSMVLGARKALEAAGKTKDVLLLAAADGQKEALQLIQEGQYGATGLNDPDLIARTAVDVGMKALDGSLPADFPRVDLTTPAAITKDNVAKYYRPDAVF</sequence>
<reference evidence="6 7" key="1">
    <citation type="submission" date="2014-01" db="EMBL/GenBank/DDBJ databases">
        <title>Genome sequence determination for a cystic fibrosis isolate, Inquilinus limosus.</title>
        <authorList>
            <person name="Pino M."/>
            <person name="Di Conza J."/>
            <person name="Gutkind G."/>
        </authorList>
    </citation>
    <scope>NUCLEOTIDE SEQUENCE [LARGE SCALE GENOMIC DNA]</scope>
    <source>
        <strain evidence="6 7">MP06</strain>
    </source>
</reference>
<dbReference type="PANTHER" id="PTHR46847">
    <property type="entry name" value="D-ALLOSE-BINDING PERIPLASMIC PROTEIN-RELATED"/>
    <property type="match status" value="1"/>
</dbReference>
<dbReference type="GO" id="GO:0030313">
    <property type="term" value="C:cell envelope"/>
    <property type="evidence" value="ECO:0007669"/>
    <property type="project" value="UniProtKB-SubCell"/>
</dbReference>
<feature type="domain" description="Periplasmic binding protein" evidence="5">
    <location>
        <begin position="27"/>
        <end position="289"/>
    </location>
</feature>
<dbReference type="SUPFAM" id="SSF53822">
    <property type="entry name" value="Periplasmic binding protein-like I"/>
    <property type="match status" value="1"/>
</dbReference>
<dbReference type="InterPro" id="IPR028082">
    <property type="entry name" value="Peripla_BP_I"/>
</dbReference>
<feature type="chain" id="PRO_5001968445" evidence="4">
    <location>
        <begin position="23"/>
        <end position="321"/>
    </location>
</feature>
<dbReference type="OrthoDB" id="9813037at2"/>